<evidence type="ECO:0000256" key="2">
    <source>
        <dbReference type="ARBA" id="ARBA00022691"/>
    </source>
</evidence>
<dbReference type="AlphaFoldDB" id="A0A6A8DPY3"/>
<dbReference type="SFLD" id="SFLDS00029">
    <property type="entry name" value="Radical_SAM"/>
    <property type="match status" value="1"/>
</dbReference>
<comment type="similarity">
    <text evidence="6">Belongs to the radical SAM superfamily. Anaerobic sulfatase-maturating enzyme family.</text>
</comment>
<dbReference type="SUPFAM" id="SSF102114">
    <property type="entry name" value="Radical SAM enzymes"/>
    <property type="match status" value="1"/>
</dbReference>
<dbReference type="NCBIfam" id="TIGR03942">
    <property type="entry name" value="sulfatase_rSAM"/>
    <property type="match status" value="1"/>
</dbReference>
<evidence type="ECO:0000259" key="7">
    <source>
        <dbReference type="PROSITE" id="PS51918"/>
    </source>
</evidence>
<dbReference type="Gene3D" id="3.20.20.70">
    <property type="entry name" value="Aldolase class I"/>
    <property type="match status" value="1"/>
</dbReference>
<organism evidence="8 9">
    <name type="scientific">Aquibacillus halophilus</name>
    <dbReference type="NCBI Taxonomy" id="930132"/>
    <lineage>
        <taxon>Bacteria</taxon>
        <taxon>Bacillati</taxon>
        <taxon>Bacillota</taxon>
        <taxon>Bacilli</taxon>
        <taxon>Bacillales</taxon>
        <taxon>Bacillaceae</taxon>
        <taxon>Aquibacillus</taxon>
    </lineage>
</organism>
<evidence type="ECO:0000256" key="5">
    <source>
        <dbReference type="ARBA" id="ARBA00023014"/>
    </source>
</evidence>
<feature type="domain" description="Radical SAM core" evidence="7">
    <location>
        <begin position="10"/>
        <end position="236"/>
    </location>
</feature>
<keyword evidence="5" id="KW-0411">Iron-sulfur</keyword>
<dbReference type="InterPro" id="IPR004027">
    <property type="entry name" value="SEC_C_motif"/>
</dbReference>
<dbReference type="GO" id="GO:0016491">
    <property type="term" value="F:oxidoreductase activity"/>
    <property type="evidence" value="ECO:0007669"/>
    <property type="project" value="InterPro"/>
</dbReference>
<reference evidence="8" key="1">
    <citation type="submission" date="2019-11" db="EMBL/GenBank/DDBJ databases">
        <authorList>
            <person name="Li J."/>
        </authorList>
    </citation>
    <scope>NUCLEOTIDE SEQUENCE</scope>
    <source>
        <strain evidence="8">B6B</strain>
    </source>
</reference>
<dbReference type="GO" id="GO:0051536">
    <property type="term" value="F:iron-sulfur cluster binding"/>
    <property type="evidence" value="ECO:0007669"/>
    <property type="project" value="UniProtKB-KW"/>
</dbReference>
<comment type="cofactor">
    <cofactor evidence="1">
        <name>[4Fe-4S] cluster</name>
        <dbReference type="ChEBI" id="CHEBI:49883"/>
    </cofactor>
</comment>
<dbReference type="NCBIfam" id="TIGR04085">
    <property type="entry name" value="rSAM_more_4Fe4S"/>
    <property type="match status" value="1"/>
</dbReference>
<dbReference type="SFLD" id="SFLDG01072">
    <property type="entry name" value="dehydrogenase_like"/>
    <property type="match status" value="1"/>
</dbReference>
<accession>A0A6A8DPY3</accession>
<dbReference type="OrthoDB" id="9808591at2"/>
<dbReference type="Pfam" id="PF13186">
    <property type="entry name" value="SPASM"/>
    <property type="match status" value="1"/>
</dbReference>
<dbReference type="InterPro" id="IPR058240">
    <property type="entry name" value="rSAM_sf"/>
</dbReference>
<dbReference type="RefSeq" id="WP_153736924.1">
    <property type="nucleotide sequence ID" value="NZ_WJNG01000008.1"/>
</dbReference>
<dbReference type="EMBL" id="WJNG01000008">
    <property type="protein sequence ID" value="MRH43292.1"/>
    <property type="molecule type" value="Genomic_DNA"/>
</dbReference>
<dbReference type="InterPro" id="IPR034491">
    <property type="entry name" value="Anaerob_Ser_sulfatase-maturase"/>
</dbReference>
<dbReference type="SFLD" id="SFLDG01386">
    <property type="entry name" value="main_SPASM_domain-containing"/>
    <property type="match status" value="1"/>
</dbReference>
<evidence type="ECO:0000256" key="1">
    <source>
        <dbReference type="ARBA" id="ARBA00001966"/>
    </source>
</evidence>
<evidence type="ECO:0000256" key="6">
    <source>
        <dbReference type="ARBA" id="ARBA00023601"/>
    </source>
</evidence>
<dbReference type="InterPro" id="IPR023885">
    <property type="entry name" value="4Fe4S-binding_SPASM_dom"/>
</dbReference>
<dbReference type="InterPro" id="IPR013785">
    <property type="entry name" value="Aldolase_TIM"/>
</dbReference>
<keyword evidence="3" id="KW-0479">Metal-binding</keyword>
<protein>
    <submittedName>
        <fullName evidence="8">Anaerobic sulfatase maturase</fullName>
    </submittedName>
</protein>
<keyword evidence="4" id="KW-0408">Iron</keyword>
<evidence type="ECO:0000313" key="8">
    <source>
        <dbReference type="EMBL" id="MRH43292.1"/>
    </source>
</evidence>
<dbReference type="InterPro" id="IPR023867">
    <property type="entry name" value="Sulphatase_maturase_rSAM"/>
</dbReference>
<dbReference type="GO" id="GO:0046872">
    <property type="term" value="F:metal ion binding"/>
    <property type="evidence" value="ECO:0007669"/>
    <property type="project" value="UniProtKB-KW"/>
</dbReference>
<evidence type="ECO:0000256" key="4">
    <source>
        <dbReference type="ARBA" id="ARBA00023004"/>
    </source>
</evidence>
<dbReference type="CDD" id="cd01335">
    <property type="entry name" value="Radical_SAM"/>
    <property type="match status" value="1"/>
</dbReference>
<name>A0A6A8DPY3_9BACI</name>
<dbReference type="PANTHER" id="PTHR43273">
    <property type="entry name" value="ANAEROBIC SULFATASE-MATURATING ENZYME HOMOLOG ASLB-RELATED"/>
    <property type="match status" value="1"/>
</dbReference>
<dbReference type="SFLD" id="SFLDG01384">
    <property type="entry name" value="thioether_bond_formation_requi"/>
    <property type="match status" value="1"/>
</dbReference>
<dbReference type="InterPro" id="IPR007197">
    <property type="entry name" value="rSAM"/>
</dbReference>
<proteinExistence type="inferred from homology"/>
<gene>
    <name evidence="8" type="ORF">GH741_11435</name>
</gene>
<dbReference type="Pfam" id="PF04055">
    <property type="entry name" value="Radical_SAM"/>
    <property type="match status" value="1"/>
</dbReference>
<comment type="caution">
    <text evidence="8">The sequence shown here is derived from an EMBL/GenBank/DDBJ whole genome shotgun (WGS) entry which is preliminary data.</text>
</comment>
<sequence length="422" mass="48956">MSTGCMTTEHRDISVMWKTVSEDCNLACDYCYYSTCGGKPGKKISKIESAILDKFIKEYMERSYGSATFAWQGGEPLLAGLDFFKEVVYIQAKYAPKHTLIGNSVQTNGTLVTEKWAAFFKEFNFLVGVSLDGPREIHDARRVDSRGQGSFDRVMRGIQYLRNHRVDLNILTVIHRGNVNKAVEMMKFFEDEEFGYIQFIPCMDFRSQQVDKLGVYDISPEEYAAFLCEVFDYWYNDGNPKTSIRFFDEMLNVYVNRSPGLCIHRDTCPQTIILEQNGDAFPCDFYMNDDWKIGNVATHSIEEILQHPLYQKFLAMKPTLPDECKTCEWKSLCHGGCPRNRKWNENHTSSEVDYFCSSYKQVYSYADERMRKLGDKLRKQMFEQNVARYFKGKTPTRNEQCPCGSGKKHKNCCVDLFQRQVH</sequence>
<dbReference type="PANTHER" id="PTHR43273:SF3">
    <property type="entry name" value="ANAEROBIC SULFATASE-MATURATING ENZYME HOMOLOG ASLB-RELATED"/>
    <property type="match status" value="1"/>
</dbReference>
<dbReference type="SFLD" id="SFLDF00285">
    <property type="entry name" value="anaerobic_Ser-type_sulfatase-m"/>
    <property type="match status" value="1"/>
</dbReference>
<evidence type="ECO:0000256" key="3">
    <source>
        <dbReference type="ARBA" id="ARBA00022723"/>
    </source>
</evidence>
<dbReference type="PROSITE" id="PS51918">
    <property type="entry name" value="RADICAL_SAM"/>
    <property type="match status" value="1"/>
</dbReference>
<dbReference type="SFLD" id="SFLDG01067">
    <property type="entry name" value="SPASM/twitch_domain_containing"/>
    <property type="match status" value="1"/>
</dbReference>
<keyword evidence="9" id="KW-1185">Reference proteome</keyword>
<dbReference type="Proteomes" id="UP000799092">
    <property type="component" value="Unassembled WGS sequence"/>
</dbReference>
<dbReference type="SUPFAM" id="SSF103642">
    <property type="entry name" value="Sec-C motif"/>
    <property type="match status" value="1"/>
</dbReference>
<dbReference type="Pfam" id="PF02810">
    <property type="entry name" value="SEC-C"/>
    <property type="match status" value="1"/>
</dbReference>
<evidence type="ECO:0000313" key="9">
    <source>
        <dbReference type="Proteomes" id="UP000799092"/>
    </source>
</evidence>
<keyword evidence="2" id="KW-0949">S-adenosyl-L-methionine</keyword>